<accession>A0A8H8DII0</accession>
<feature type="region of interest" description="Disordered" evidence="1">
    <location>
        <begin position="99"/>
        <end position="119"/>
    </location>
</feature>
<keyword evidence="4" id="KW-1185">Reference proteome</keyword>
<comment type="caution">
    <text evidence="3">The sequence shown here is derived from an EMBL/GenBank/DDBJ whole genome shotgun (WGS) entry which is preliminary data.</text>
</comment>
<dbReference type="AlphaFoldDB" id="A0A8H8DII0"/>
<dbReference type="EMBL" id="JAEFCI010006738">
    <property type="protein sequence ID" value="KAG5459500.1"/>
    <property type="molecule type" value="Genomic_DNA"/>
</dbReference>
<dbReference type="Proteomes" id="UP000673691">
    <property type="component" value="Unassembled WGS sequence"/>
</dbReference>
<evidence type="ECO:0000313" key="4">
    <source>
        <dbReference type="Proteomes" id="UP000673691"/>
    </source>
</evidence>
<keyword evidence="2" id="KW-0472">Membrane</keyword>
<gene>
    <name evidence="3" type="ORF">BJ554DRAFT_90</name>
</gene>
<sequence>MTLSPASSSSSPDSTGWKRKWRQFVHLVSLAGLAVKVFLLMSAGRLGKARRFEWLDGARRWRVPRRLLGDLRRVALPREVVFCRRLLQLLPLVSPAGERVSEAARDNREHGRECDSDSH</sequence>
<keyword evidence="2" id="KW-1133">Transmembrane helix</keyword>
<feature type="transmembrane region" description="Helical" evidence="2">
    <location>
        <begin position="24"/>
        <end position="43"/>
    </location>
</feature>
<organism evidence="3 4">
    <name type="scientific">Olpidium bornovanus</name>
    <dbReference type="NCBI Taxonomy" id="278681"/>
    <lineage>
        <taxon>Eukaryota</taxon>
        <taxon>Fungi</taxon>
        <taxon>Fungi incertae sedis</taxon>
        <taxon>Olpidiomycota</taxon>
        <taxon>Olpidiomycotina</taxon>
        <taxon>Olpidiomycetes</taxon>
        <taxon>Olpidiales</taxon>
        <taxon>Olpidiaceae</taxon>
        <taxon>Olpidium</taxon>
    </lineage>
</organism>
<proteinExistence type="predicted"/>
<keyword evidence="2" id="KW-0812">Transmembrane</keyword>
<name>A0A8H8DII0_9FUNG</name>
<reference evidence="3 4" key="1">
    <citation type="journal article" name="Sci. Rep.">
        <title>Genome-scale phylogenetic analyses confirm Olpidium as the closest living zoosporic fungus to the non-flagellated, terrestrial fungi.</title>
        <authorList>
            <person name="Chang Y."/>
            <person name="Rochon D."/>
            <person name="Sekimoto S."/>
            <person name="Wang Y."/>
            <person name="Chovatia M."/>
            <person name="Sandor L."/>
            <person name="Salamov A."/>
            <person name="Grigoriev I.V."/>
            <person name="Stajich J.E."/>
            <person name="Spatafora J.W."/>
        </authorList>
    </citation>
    <scope>NUCLEOTIDE SEQUENCE [LARGE SCALE GENOMIC DNA]</scope>
    <source>
        <strain evidence="3">S191</strain>
    </source>
</reference>
<evidence type="ECO:0000256" key="1">
    <source>
        <dbReference type="SAM" id="MobiDB-lite"/>
    </source>
</evidence>
<protein>
    <submittedName>
        <fullName evidence="3">Uncharacterized protein</fullName>
    </submittedName>
</protein>
<evidence type="ECO:0000256" key="2">
    <source>
        <dbReference type="SAM" id="Phobius"/>
    </source>
</evidence>
<evidence type="ECO:0000313" key="3">
    <source>
        <dbReference type="EMBL" id="KAG5459500.1"/>
    </source>
</evidence>